<sequence>MSKKDKIKAVVYYWNTKNCYTGFMTYNEVKKYVNIVRDQSMNRVINDASVDLIVKYMKSEGEEIFFPPVIMNSSTKIKYDSSASKIELEEGSLTIIDGQHRIKAINEILSEPDYLPDFGPKKIPFLIIEELSPEIHRKLFHTINDKSTKVQNNVSDRFSTTTYNLIGLKYVSENLEIKDLIEWEGKQSKEKIVYSHMLNCIELMEEFLESKFKNTLNEFEGILVENTKHFYNNEDYYIFFSEFWDYIFNKLNEKPQDKSFYVKEIALSYITKKMIDTLNNEALTDDNNSLKGLKDKVNDILDDLLPKELLFDYVFRINKSSDCNESLSNFLNCNKWLLNGGVSLKNKSTINRVFSKIIPKIFLDTGGYFSVTSDNYEHFKIFIETIDKQITDLLAQNKKEREIIRMINEDEGNHFYYADEQAAADANLSETKEEYFLSESRSEDTVTDNS</sequence>
<gene>
    <name evidence="1" type="ORF">J42TS3_16000</name>
</gene>
<name>A0ABQ4M998_9BACL</name>
<dbReference type="EMBL" id="BOSL01000004">
    <property type="protein sequence ID" value="GIP52565.1"/>
    <property type="molecule type" value="Genomic_DNA"/>
</dbReference>
<dbReference type="Proteomes" id="UP000679992">
    <property type="component" value="Unassembled WGS sequence"/>
</dbReference>
<dbReference type="RefSeq" id="WP_213654331.1">
    <property type="nucleotide sequence ID" value="NZ_BOSL01000004.1"/>
</dbReference>
<evidence type="ECO:0008006" key="3">
    <source>
        <dbReference type="Google" id="ProtNLM"/>
    </source>
</evidence>
<reference evidence="1 2" key="1">
    <citation type="submission" date="2021-03" db="EMBL/GenBank/DDBJ databases">
        <title>Antimicrobial resistance genes in bacteria isolated from Japanese honey, and their potential for conferring macrolide and lincosamide resistance in the American foulbrood pathogen Paenibacillus larvae.</title>
        <authorList>
            <person name="Okamoto M."/>
            <person name="Kumagai M."/>
            <person name="Kanamori H."/>
            <person name="Takamatsu D."/>
        </authorList>
    </citation>
    <scope>NUCLEOTIDE SEQUENCE [LARGE SCALE GENOMIC DNA]</scope>
    <source>
        <strain evidence="1 2">J42TS3</strain>
    </source>
</reference>
<keyword evidence="2" id="KW-1185">Reference proteome</keyword>
<dbReference type="Pfam" id="PF14072">
    <property type="entry name" value="DndB"/>
    <property type="match status" value="1"/>
</dbReference>
<dbReference type="InterPro" id="IPR017601">
    <property type="entry name" value="DGQHR-contain_dom"/>
</dbReference>
<proteinExistence type="predicted"/>
<evidence type="ECO:0000313" key="1">
    <source>
        <dbReference type="EMBL" id="GIP52565.1"/>
    </source>
</evidence>
<dbReference type="InterPro" id="IPR017642">
    <property type="entry name" value="DNA_S_mod_DndB"/>
</dbReference>
<dbReference type="NCBIfam" id="TIGR03187">
    <property type="entry name" value="DGQHR"/>
    <property type="match status" value="1"/>
</dbReference>
<organism evidence="1 2">
    <name type="scientific">Paenibacillus vini</name>
    <dbReference type="NCBI Taxonomy" id="1476024"/>
    <lineage>
        <taxon>Bacteria</taxon>
        <taxon>Bacillati</taxon>
        <taxon>Bacillota</taxon>
        <taxon>Bacilli</taxon>
        <taxon>Bacillales</taxon>
        <taxon>Paenibacillaceae</taxon>
        <taxon>Paenibacillus</taxon>
    </lineage>
</organism>
<comment type="caution">
    <text evidence="1">The sequence shown here is derived from an EMBL/GenBank/DDBJ whole genome shotgun (WGS) entry which is preliminary data.</text>
</comment>
<accession>A0ABQ4M998</accession>
<protein>
    <recommendedName>
        <fullName evidence="3">DGQHR domain-containing protein</fullName>
    </recommendedName>
</protein>
<evidence type="ECO:0000313" key="2">
    <source>
        <dbReference type="Proteomes" id="UP000679992"/>
    </source>
</evidence>